<gene>
    <name evidence="2" type="ORF">QBC33DRAFT_520056</name>
</gene>
<feature type="compositionally biased region" description="Basic and acidic residues" evidence="1">
    <location>
        <begin position="265"/>
        <end position="282"/>
    </location>
</feature>
<name>A0AAJ0BP43_9PEZI</name>
<evidence type="ECO:0000256" key="1">
    <source>
        <dbReference type="SAM" id="MobiDB-lite"/>
    </source>
</evidence>
<dbReference type="RefSeq" id="XP_060278098.1">
    <property type="nucleotide sequence ID" value="XM_060426335.1"/>
</dbReference>
<comment type="caution">
    <text evidence="2">The sequence shown here is derived from an EMBL/GenBank/DDBJ whole genome shotgun (WGS) entry which is preliminary data.</text>
</comment>
<keyword evidence="3" id="KW-1185">Reference proteome</keyword>
<evidence type="ECO:0000313" key="2">
    <source>
        <dbReference type="EMBL" id="KAK1761885.1"/>
    </source>
</evidence>
<dbReference type="AlphaFoldDB" id="A0AAJ0BP43"/>
<dbReference type="Proteomes" id="UP001244011">
    <property type="component" value="Unassembled WGS sequence"/>
</dbReference>
<evidence type="ECO:0000313" key="3">
    <source>
        <dbReference type="Proteomes" id="UP001244011"/>
    </source>
</evidence>
<organism evidence="2 3">
    <name type="scientific">Phialemonium atrogriseum</name>
    <dbReference type="NCBI Taxonomy" id="1093897"/>
    <lineage>
        <taxon>Eukaryota</taxon>
        <taxon>Fungi</taxon>
        <taxon>Dikarya</taxon>
        <taxon>Ascomycota</taxon>
        <taxon>Pezizomycotina</taxon>
        <taxon>Sordariomycetes</taxon>
        <taxon>Sordariomycetidae</taxon>
        <taxon>Cephalothecales</taxon>
        <taxon>Cephalothecaceae</taxon>
        <taxon>Phialemonium</taxon>
    </lineage>
</organism>
<dbReference type="EMBL" id="MU839048">
    <property type="protein sequence ID" value="KAK1761885.1"/>
    <property type="molecule type" value="Genomic_DNA"/>
</dbReference>
<sequence length="282" mass="30780">MSSRLSSLPASLATAALQTLSAYATHGGGRPCARRRWYSLLLITEDLAVFPGLLVRKTTVENRELRDGASTCRQAHQRKRNALDSDKTLSNVPILKSYPSSNALLLIREDETRDGWVVDAAAAYVKPDIHYKPTNNYVNRKPHTPAGSSYLHQRGDVLVFLAVGAGEAHGQPEIDGADERAAQRQDAQNLLRVLDTQLGDSVLVITYDHADLEKASAAPGAGLAPFDPAGVSEQPSKPGTQPSTPPPIQHHPPHRRWTKKANLSHCKDAKLRETNGQQKSRE</sequence>
<proteinExistence type="predicted"/>
<accession>A0AAJ0BP43</accession>
<protein>
    <submittedName>
        <fullName evidence="2">Uncharacterized protein</fullName>
    </submittedName>
</protein>
<dbReference type="GeneID" id="85309522"/>
<reference evidence="2" key="1">
    <citation type="submission" date="2023-06" db="EMBL/GenBank/DDBJ databases">
        <title>Genome-scale phylogeny and comparative genomics of the fungal order Sordariales.</title>
        <authorList>
            <consortium name="Lawrence Berkeley National Laboratory"/>
            <person name="Hensen N."/>
            <person name="Bonometti L."/>
            <person name="Westerberg I."/>
            <person name="Brannstrom I.O."/>
            <person name="Guillou S."/>
            <person name="Cros-Aarteil S."/>
            <person name="Calhoun S."/>
            <person name="Haridas S."/>
            <person name="Kuo A."/>
            <person name="Mondo S."/>
            <person name="Pangilinan J."/>
            <person name="Riley R."/>
            <person name="Labutti K."/>
            <person name="Andreopoulos B."/>
            <person name="Lipzen A."/>
            <person name="Chen C."/>
            <person name="Yanf M."/>
            <person name="Daum C."/>
            <person name="Ng V."/>
            <person name="Clum A."/>
            <person name="Steindorff A."/>
            <person name="Ohm R."/>
            <person name="Martin F."/>
            <person name="Silar P."/>
            <person name="Natvig D."/>
            <person name="Lalanne C."/>
            <person name="Gautier V."/>
            <person name="Ament-Velasquez S.L."/>
            <person name="Kruys A."/>
            <person name="Hutchinson M.I."/>
            <person name="Powell A.J."/>
            <person name="Barry K."/>
            <person name="Miller A.N."/>
            <person name="Grigoriev I.V."/>
            <person name="Debuchy R."/>
            <person name="Gladieux P."/>
            <person name="Thoren M.H."/>
            <person name="Johannesson H."/>
        </authorList>
    </citation>
    <scope>NUCLEOTIDE SEQUENCE</scope>
    <source>
        <strain evidence="2">8032-3</strain>
    </source>
</reference>
<feature type="region of interest" description="Disordered" evidence="1">
    <location>
        <begin position="218"/>
        <end position="282"/>
    </location>
</feature>